<accession>A0A915HUY9</accession>
<evidence type="ECO:0000256" key="1">
    <source>
        <dbReference type="SAM" id="MobiDB-lite"/>
    </source>
</evidence>
<dbReference type="AlphaFoldDB" id="A0A915HUY9"/>
<reference evidence="3" key="1">
    <citation type="submission" date="2022-11" db="UniProtKB">
        <authorList>
            <consortium name="WormBaseParasite"/>
        </authorList>
    </citation>
    <scope>IDENTIFICATION</scope>
</reference>
<feature type="region of interest" description="Disordered" evidence="1">
    <location>
        <begin position="25"/>
        <end position="47"/>
    </location>
</feature>
<dbReference type="Proteomes" id="UP000887565">
    <property type="component" value="Unplaced"/>
</dbReference>
<proteinExistence type="predicted"/>
<evidence type="ECO:0000313" key="3">
    <source>
        <dbReference type="WBParaSite" id="nRc.2.0.1.t05361-RA"/>
    </source>
</evidence>
<organism evidence="2 3">
    <name type="scientific">Romanomermis culicivorax</name>
    <name type="common">Nematode worm</name>
    <dbReference type="NCBI Taxonomy" id="13658"/>
    <lineage>
        <taxon>Eukaryota</taxon>
        <taxon>Metazoa</taxon>
        <taxon>Ecdysozoa</taxon>
        <taxon>Nematoda</taxon>
        <taxon>Enoplea</taxon>
        <taxon>Dorylaimia</taxon>
        <taxon>Mermithida</taxon>
        <taxon>Mermithoidea</taxon>
        <taxon>Mermithidae</taxon>
        <taxon>Romanomermis</taxon>
    </lineage>
</organism>
<sequence>MTPSIKKSLYAPDFGAPLHELVHHYGAAGTRPQSESRKSPAPSLTRQDEEIALEVNIYSSDGRFIWKNSFVMSMSIEFHAELQNNIRMRKAIRFVLLQCAVENTQ</sequence>
<evidence type="ECO:0000313" key="2">
    <source>
        <dbReference type="Proteomes" id="UP000887565"/>
    </source>
</evidence>
<dbReference type="WBParaSite" id="nRc.2.0.1.t05361-RA">
    <property type="protein sequence ID" value="nRc.2.0.1.t05361-RA"/>
    <property type="gene ID" value="nRc.2.0.1.g05361"/>
</dbReference>
<keyword evidence="2" id="KW-1185">Reference proteome</keyword>
<name>A0A915HUY9_ROMCU</name>
<protein>
    <submittedName>
        <fullName evidence="3">Uncharacterized protein</fullName>
    </submittedName>
</protein>